<dbReference type="Proteomes" id="UP000054703">
    <property type="component" value="Unassembled WGS sequence"/>
</dbReference>
<comment type="similarity">
    <text evidence="5">Belongs to the CsrA/RsmA family.</text>
</comment>
<dbReference type="RefSeq" id="WP_003636647.1">
    <property type="nucleotide sequence ID" value="NZ_CAAAIH010000009.1"/>
</dbReference>
<dbReference type="PANTHER" id="PTHR34984:SF1">
    <property type="entry name" value="CARBON STORAGE REGULATOR"/>
    <property type="match status" value="1"/>
</dbReference>
<comment type="subunit">
    <text evidence="5">Homodimer; the beta-strands of each monomer intercalate to form a hydrophobic core, while the alpha-helices form wings that extend away from the core.</text>
</comment>
<dbReference type="InterPro" id="IPR036107">
    <property type="entry name" value="CsrA_sf"/>
</dbReference>
<dbReference type="GO" id="GO:0045947">
    <property type="term" value="P:negative regulation of translational initiation"/>
    <property type="evidence" value="ECO:0007669"/>
    <property type="project" value="UniProtKB-UniRule"/>
</dbReference>
<dbReference type="STRING" id="45074.Lsan_2759"/>
<dbReference type="HAMAP" id="MF_00167">
    <property type="entry name" value="CsrA"/>
    <property type="match status" value="1"/>
</dbReference>
<organism evidence="6 7">
    <name type="scientific">Legionella santicrucis</name>
    <dbReference type="NCBI Taxonomy" id="45074"/>
    <lineage>
        <taxon>Bacteria</taxon>
        <taxon>Pseudomonadati</taxon>
        <taxon>Pseudomonadota</taxon>
        <taxon>Gammaproteobacteria</taxon>
        <taxon>Legionellales</taxon>
        <taxon>Legionellaceae</taxon>
        <taxon>Legionella</taxon>
    </lineage>
</organism>
<gene>
    <name evidence="5" type="primary">csrA</name>
    <name evidence="6" type="ORF">Lsan_2759</name>
</gene>
<dbReference type="GO" id="GO:0048027">
    <property type="term" value="F:mRNA 5'-UTR binding"/>
    <property type="evidence" value="ECO:0007669"/>
    <property type="project" value="UniProtKB-UniRule"/>
</dbReference>
<dbReference type="NCBIfam" id="NF002469">
    <property type="entry name" value="PRK01712.1"/>
    <property type="match status" value="1"/>
</dbReference>
<dbReference type="GO" id="GO:0006402">
    <property type="term" value="P:mRNA catabolic process"/>
    <property type="evidence" value="ECO:0007669"/>
    <property type="project" value="InterPro"/>
</dbReference>
<comment type="caution">
    <text evidence="6">The sequence shown here is derived from an EMBL/GenBank/DDBJ whole genome shotgun (WGS) entry which is preliminary data.</text>
</comment>
<reference evidence="6 7" key="1">
    <citation type="submission" date="2015-11" db="EMBL/GenBank/DDBJ databases">
        <title>Genomic analysis of 38 Legionella species identifies large and diverse effector repertoires.</title>
        <authorList>
            <person name="Burstein D."/>
            <person name="Amaro F."/>
            <person name="Zusman T."/>
            <person name="Lifshitz Z."/>
            <person name="Cohen O."/>
            <person name="Gilbert J.A."/>
            <person name="Pupko T."/>
            <person name="Shuman H.A."/>
            <person name="Segal G."/>
        </authorList>
    </citation>
    <scope>NUCLEOTIDE SEQUENCE [LARGE SCALE GENOMIC DNA]</scope>
    <source>
        <strain evidence="6 7">SC-63-C7</strain>
    </source>
</reference>
<evidence type="ECO:0000256" key="2">
    <source>
        <dbReference type="ARBA" id="ARBA00022845"/>
    </source>
</evidence>
<dbReference type="OrthoDB" id="9809061at2"/>
<dbReference type="InterPro" id="IPR003751">
    <property type="entry name" value="CsrA"/>
</dbReference>
<dbReference type="NCBIfam" id="TIGR00202">
    <property type="entry name" value="csrA"/>
    <property type="match status" value="1"/>
</dbReference>
<accession>A0A0W0YID4</accession>
<dbReference type="FunFam" id="2.60.40.4380:FF:000001">
    <property type="entry name" value="Translational regulator CsrA"/>
    <property type="match status" value="1"/>
</dbReference>
<proteinExistence type="inferred from homology"/>
<dbReference type="GeneID" id="40926288"/>
<sequence>MLILTRRIGETLIIGDDVNITVLGVKGNQVRLGINAPKDVSVHREEIYLRIQQEKQSDESEETV</sequence>
<dbReference type="Gene3D" id="2.60.40.4380">
    <property type="entry name" value="Translational regulator CsrA"/>
    <property type="match status" value="1"/>
</dbReference>
<keyword evidence="1 5" id="KW-0963">Cytoplasm</keyword>
<evidence type="ECO:0000256" key="5">
    <source>
        <dbReference type="HAMAP-Rule" id="MF_00167"/>
    </source>
</evidence>
<dbReference type="GO" id="GO:0005829">
    <property type="term" value="C:cytosol"/>
    <property type="evidence" value="ECO:0007669"/>
    <property type="project" value="TreeGrafter"/>
</dbReference>
<evidence type="ECO:0000313" key="7">
    <source>
        <dbReference type="Proteomes" id="UP000054703"/>
    </source>
</evidence>
<dbReference type="SUPFAM" id="SSF117130">
    <property type="entry name" value="CsrA-like"/>
    <property type="match status" value="1"/>
</dbReference>
<dbReference type="PATRIC" id="fig|45074.5.peg.2968"/>
<evidence type="ECO:0000313" key="6">
    <source>
        <dbReference type="EMBL" id="KTD56599.1"/>
    </source>
</evidence>
<keyword evidence="5" id="KW-0678">Repressor</keyword>
<comment type="function">
    <text evidence="5">A key translational regulator that binds mRNA to regulate translation initiation and/or mRNA stability. Mediates global changes in gene expression, shifting from rapid growth to stress survival by linking envelope stress, the stringent response and the catabolite repression systems. Usually binds in the 5'-UTR; binding at or near the Shine-Dalgarno sequence prevents ribosome-binding, repressing translation, binding elsewhere in the 5'-UTR can activate translation and/or stabilize the mRNA. Its function is antagonized by small RNA(s).</text>
</comment>
<evidence type="ECO:0000256" key="1">
    <source>
        <dbReference type="ARBA" id="ARBA00022490"/>
    </source>
</evidence>
<dbReference type="AlphaFoldDB" id="A0A0W0YID4"/>
<keyword evidence="7" id="KW-1185">Reference proteome</keyword>
<comment type="subcellular location">
    <subcellularLocation>
        <location evidence="5">Cytoplasm</location>
    </subcellularLocation>
</comment>
<dbReference type="EMBL" id="LNYU01000081">
    <property type="protein sequence ID" value="KTD56599.1"/>
    <property type="molecule type" value="Genomic_DNA"/>
</dbReference>
<name>A0A0W0YID4_9GAMM</name>
<dbReference type="Pfam" id="PF02599">
    <property type="entry name" value="CsrA"/>
    <property type="match status" value="1"/>
</dbReference>
<dbReference type="GO" id="GO:0006109">
    <property type="term" value="P:regulation of carbohydrate metabolic process"/>
    <property type="evidence" value="ECO:0007669"/>
    <property type="project" value="UniProtKB-UniRule"/>
</dbReference>
<dbReference type="PANTHER" id="PTHR34984">
    <property type="entry name" value="CARBON STORAGE REGULATOR"/>
    <property type="match status" value="1"/>
</dbReference>
<keyword evidence="2 5" id="KW-0810">Translation regulation</keyword>
<evidence type="ECO:0000256" key="4">
    <source>
        <dbReference type="ARBA" id="ARBA00023159"/>
    </source>
</evidence>
<keyword evidence="4 5" id="KW-0010">Activator</keyword>
<protein>
    <recommendedName>
        <fullName evidence="5">Translational regulator CsrA</fullName>
    </recommendedName>
    <alternativeName>
        <fullName evidence="5">Carbon storage regulator</fullName>
    </alternativeName>
</protein>
<evidence type="ECO:0000256" key="3">
    <source>
        <dbReference type="ARBA" id="ARBA00022884"/>
    </source>
</evidence>
<keyword evidence="3 5" id="KW-0694">RNA-binding</keyword>
<dbReference type="GO" id="GO:0045948">
    <property type="term" value="P:positive regulation of translational initiation"/>
    <property type="evidence" value="ECO:0007669"/>
    <property type="project" value="UniProtKB-UniRule"/>
</dbReference>